<evidence type="ECO:0000313" key="3">
    <source>
        <dbReference type="Proteomes" id="UP000236075"/>
    </source>
</evidence>
<dbReference type="EMBL" id="PJLB01000008">
    <property type="protein sequence ID" value="PND02637.1"/>
    <property type="molecule type" value="Genomic_DNA"/>
</dbReference>
<sequence length="79" mass="8509">MAGVSVKRNGHPHHRNRKNPVKNGKQKNLPCGKSSIPPVPFQHSKLSPSGTGKKIPAITQAVEATAKHLSSNRKAPFPE</sequence>
<name>A0AAX0WJ40_9BACT</name>
<evidence type="ECO:0000313" key="2">
    <source>
        <dbReference type="EMBL" id="PND02637.1"/>
    </source>
</evidence>
<dbReference type="GeneID" id="60879849"/>
<reference evidence="2 3" key="1">
    <citation type="journal article" date="2017" name="BMC Genomics">
        <title>Genome sequencing of 39 Akkermansia muciniphila isolates reveals its population structure, genomic and functional diverisity, and global distribution in mammalian gut microbiotas.</title>
        <authorList>
            <person name="Guo X."/>
            <person name="Li S."/>
            <person name="Zhang J."/>
            <person name="Wu F."/>
            <person name="Li X."/>
            <person name="Wu D."/>
            <person name="Zhang M."/>
            <person name="Ou Z."/>
            <person name="Jie Z."/>
            <person name="Yan Q."/>
            <person name="Li P."/>
            <person name="Yi J."/>
            <person name="Peng Y."/>
        </authorList>
    </citation>
    <scope>NUCLEOTIDE SEQUENCE [LARGE SCALE GENOMIC DNA]</scope>
    <source>
        <strain evidence="2 3">GP28</strain>
    </source>
</reference>
<protein>
    <submittedName>
        <fullName evidence="2">Uncharacterized protein</fullName>
    </submittedName>
</protein>
<comment type="caution">
    <text evidence="2">The sequence shown here is derived from an EMBL/GenBank/DDBJ whole genome shotgun (WGS) entry which is preliminary data.</text>
</comment>
<feature type="region of interest" description="Disordered" evidence="1">
    <location>
        <begin position="1"/>
        <end position="58"/>
    </location>
</feature>
<organism evidence="2 3">
    <name type="scientific">Akkermansia muciniphila</name>
    <dbReference type="NCBI Taxonomy" id="239935"/>
    <lineage>
        <taxon>Bacteria</taxon>
        <taxon>Pseudomonadati</taxon>
        <taxon>Verrucomicrobiota</taxon>
        <taxon>Verrucomicrobiia</taxon>
        <taxon>Verrucomicrobiales</taxon>
        <taxon>Akkermansiaceae</taxon>
        <taxon>Akkermansia</taxon>
    </lineage>
</organism>
<dbReference type="AlphaFoldDB" id="A0AAX0WJ40"/>
<gene>
    <name evidence="2" type="ORF">CXT95_08270</name>
</gene>
<evidence type="ECO:0000256" key="1">
    <source>
        <dbReference type="SAM" id="MobiDB-lite"/>
    </source>
</evidence>
<accession>A0AAX0WJ40</accession>
<dbReference type="Proteomes" id="UP000236075">
    <property type="component" value="Unassembled WGS sequence"/>
</dbReference>
<dbReference type="RefSeq" id="WP_031930209.1">
    <property type="nucleotide sequence ID" value="NZ_AP021898.1"/>
</dbReference>
<proteinExistence type="predicted"/>
<feature type="compositionally biased region" description="Basic residues" evidence="1">
    <location>
        <begin position="8"/>
        <end position="20"/>
    </location>
</feature>